<dbReference type="EMBL" id="JF342589">
    <property type="protein sequence ID" value="AEH26468.1"/>
    <property type="molecule type" value="Genomic_DNA"/>
</dbReference>
<dbReference type="PANTHER" id="PTHR42776:SF27">
    <property type="entry name" value="DIPEPTIDYL PEPTIDASE FAMILY MEMBER 6"/>
    <property type="match status" value="1"/>
</dbReference>
<dbReference type="Pfam" id="PF07676">
    <property type="entry name" value="PD40"/>
    <property type="match status" value="3"/>
</dbReference>
<reference evidence="5" key="1">
    <citation type="journal article" date="2011" name="FEMS Microbiol. Ecol.">
        <title>Polyketide synthase pathways identified from a metagenomic library are derived from soil Acidobacteria.</title>
        <authorList>
            <person name="Parsley L.C."/>
            <person name="Linneman J."/>
            <person name="Goode A.M."/>
            <person name="Becklund K."/>
            <person name="George I."/>
            <person name="Goodman R.M."/>
            <person name="Lopanik N.B."/>
            <person name="Liles M.R."/>
        </authorList>
    </citation>
    <scope>NUCLEOTIDE SEQUENCE</scope>
</reference>
<feature type="chain" id="PRO_5003378678" evidence="3">
    <location>
        <begin position="25"/>
        <end position="687"/>
    </location>
</feature>
<accession>F8TTF7</accession>
<dbReference type="Gene3D" id="2.120.10.30">
    <property type="entry name" value="TolB, C-terminal domain"/>
    <property type="match status" value="2"/>
</dbReference>
<keyword evidence="2" id="KW-0645">Protease</keyword>
<dbReference type="InterPro" id="IPR029058">
    <property type="entry name" value="AB_hydrolase_fold"/>
</dbReference>
<dbReference type="Gene3D" id="3.40.50.1820">
    <property type="entry name" value="alpha/beta hydrolase"/>
    <property type="match status" value="1"/>
</dbReference>
<sequence>MKLRWHAGLAVLAFLIWSSLGPGQADKKTPFTPHDVAKLRLVTSAEISPDGKLVAYVLAVPRNIPKEKDGTSWTELHVVDAKGVSRPYLTGQVNVGNVAWTPDGKSLSFLTKRDGDTRRALYVMPVDGGEARKVLEHTADISSYTWAPDGKRVGFLSTRAESKEAKKLQDQGFSQEIYEEDWHPTEVWITGIDSMGLNLNSKDKPRRLELEGSASELHWSPAGKQLAVALAPTPGIDDHIMFRKVRIVDVETGKVTVQLDNPGKLGSIAWSPDGKSIAIVAAEDENDPREGRLWVASASGGKWRDLVPDYKAHINNIAWRDASTIAYLADEGVQSTLAEVQADGSKKKTLIPTEGPILTSLSLSDDGRAAAFVGDSPEHPGEVFLRGPDDTKARRLTNSNPWLSEREFAPQEVVTYKAKDGLDIQGILVRPLYEKKGGGYPLVLTVHGGPEAHVANGWVTAYHSLGQLGAARGFAVFYPNYRGSTGRGVAFSKMGQEDAAGKEFDDLVDGIDHLAKTGLVDKAKAGITGGSYGGYASAWGATYYSERFAASVMFVGLSDLVSMTGTSDIPYEMFLVHNRRWLWQDYDYFLKRSPVYHLKKAKTPLLILHGKADPRVHPSQSLELYRQLKVMGKTPVRLVMYQGEGHGNRRAASRYDYNLRLLQWMEHYLQGPGGKPPKYELDYGFKE</sequence>
<dbReference type="Pfam" id="PF00326">
    <property type="entry name" value="Peptidase_S9"/>
    <property type="match status" value="1"/>
</dbReference>
<keyword evidence="1" id="KW-0378">Hydrolase</keyword>
<dbReference type="GO" id="GO:0006508">
    <property type="term" value="P:proteolysis"/>
    <property type="evidence" value="ECO:0007669"/>
    <property type="project" value="InterPro"/>
</dbReference>
<organism evidence="5">
    <name type="scientific">uncultured Acidobacteria bacterium A2</name>
    <dbReference type="NCBI Taxonomy" id="1036852"/>
    <lineage>
        <taxon>Bacteria</taxon>
        <taxon>Pseudomonadati</taxon>
        <taxon>Acidobacteriota</taxon>
        <taxon>environmental samples</taxon>
    </lineage>
</organism>
<dbReference type="AlphaFoldDB" id="F8TTF7"/>
<feature type="signal peptide" evidence="3">
    <location>
        <begin position="1"/>
        <end position="24"/>
    </location>
</feature>
<evidence type="ECO:0000313" key="5">
    <source>
        <dbReference type="EMBL" id="AEH26468.1"/>
    </source>
</evidence>
<dbReference type="InterPro" id="IPR011659">
    <property type="entry name" value="WD40"/>
</dbReference>
<evidence type="ECO:0000256" key="2">
    <source>
        <dbReference type="ARBA" id="ARBA00022825"/>
    </source>
</evidence>
<dbReference type="SUPFAM" id="SSF82171">
    <property type="entry name" value="DPP6 N-terminal domain-like"/>
    <property type="match status" value="1"/>
</dbReference>
<dbReference type="InterPro" id="IPR011042">
    <property type="entry name" value="6-blade_b-propeller_TolB-like"/>
</dbReference>
<feature type="domain" description="Peptidase S9 prolyl oligopeptidase catalytic" evidence="4">
    <location>
        <begin position="467"/>
        <end position="670"/>
    </location>
</feature>
<dbReference type="PANTHER" id="PTHR42776">
    <property type="entry name" value="SERINE PEPTIDASE S9 FAMILY MEMBER"/>
    <property type="match status" value="1"/>
</dbReference>
<keyword evidence="2" id="KW-0720">Serine protease</keyword>
<proteinExistence type="predicted"/>
<dbReference type="InterPro" id="IPR001375">
    <property type="entry name" value="Peptidase_S9_cat"/>
</dbReference>
<evidence type="ECO:0000259" key="4">
    <source>
        <dbReference type="Pfam" id="PF00326"/>
    </source>
</evidence>
<dbReference type="SUPFAM" id="SSF53474">
    <property type="entry name" value="alpha/beta-Hydrolases"/>
    <property type="match status" value="1"/>
</dbReference>
<dbReference type="MEROPS" id="S09.071"/>
<keyword evidence="3" id="KW-0732">Signal</keyword>
<dbReference type="GO" id="GO:0004252">
    <property type="term" value="F:serine-type endopeptidase activity"/>
    <property type="evidence" value="ECO:0007669"/>
    <property type="project" value="TreeGrafter"/>
</dbReference>
<evidence type="ECO:0000256" key="3">
    <source>
        <dbReference type="SAM" id="SignalP"/>
    </source>
</evidence>
<protein>
    <submittedName>
        <fullName evidence="5">Acylaminoacyl-peptidase</fullName>
    </submittedName>
</protein>
<evidence type="ECO:0000256" key="1">
    <source>
        <dbReference type="ARBA" id="ARBA00022801"/>
    </source>
</evidence>
<name>F8TTF7_9BACT</name>